<reference evidence="1 2" key="1">
    <citation type="submission" date="2016-01" db="EMBL/GenBank/DDBJ databases">
        <title>Genome Sequences of Twelve Sporeforming Bacillus Species Isolated from Foods.</title>
        <authorList>
            <person name="Berendsen E.M."/>
            <person name="Wells-Bennik M.H."/>
            <person name="Krawcyk A.O."/>
            <person name="De Jong A."/>
            <person name="Holsappel S."/>
            <person name="Eijlander R.T."/>
            <person name="Kuipers O.P."/>
        </authorList>
    </citation>
    <scope>NUCLEOTIDE SEQUENCE [LARGE SCALE GENOMIC DNA]</scope>
    <source>
        <strain evidence="1 2">B4098</strain>
    </source>
</reference>
<evidence type="ECO:0000313" key="2">
    <source>
        <dbReference type="Proteomes" id="UP000075288"/>
    </source>
</evidence>
<dbReference type="PATRIC" id="fig|1398.26.peg.2646"/>
<dbReference type="Proteomes" id="UP000075288">
    <property type="component" value="Unassembled WGS sequence"/>
</dbReference>
<evidence type="ECO:0000313" key="1">
    <source>
        <dbReference type="EMBL" id="KYC63303.1"/>
    </source>
</evidence>
<dbReference type="AlphaFoldDB" id="A0A150K150"/>
<accession>A0A150K150</accession>
<name>A0A150K150_HEYCO</name>
<proteinExistence type="predicted"/>
<gene>
    <name evidence="1" type="ORF">B4098_0646</name>
</gene>
<organism evidence="1 2">
    <name type="scientific">Heyndrickxia coagulans</name>
    <name type="common">Weizmannia coagulans</name>
    <dbReference type="NCBI Taxonomy" id="1398"/>
    <lineage>
        <taxon>Bacteria</taxon>
        <taxon>Bacillati</taxon>
        <taxon>Bacillota</taxon>
        <taxon>Bacilli</taxon>
        <taxon>Bacillales</taxon>
        <taxon>Bacillaceae</taxon>
        <taxon>Heyndrickxia</taxon>
    </lineage>
</organism>
<comment type="caution">
    <text evidence="1">The sequence shown here is derived from an EMBL/GenBank/DDBJ whole genome shotgun (WGS) entry which is preliminary data.</text>
</comment>
<dbReference type="EMBL" id="LQYG01000040">
    <property type="protein sequence ID" value="KYC63303.1"/>
    <property type="molecule type" value="Genomic_DNA"/>
</dbReference>
<protein>
    <submittedName>
        <fullName evidence="1">Uncharacterized protein</fullName>
    </submittedName>
</protein>
<sequence>MFERKKFINDLFICHQSDTAIACEIAYNRAIKKRNIEKQQKIM</sequence>